<protein>
    <recommendedName>
        <fullName evidence="1">Tse2 ADP-ribosyltransferase toxin domain-containing protein</fullName>
    </recommendedName>
</protein>
<name>A0ABU8YV69_9CYAN</name>
<comment type="caution">
    <text evidence="2">The sequence shown here is derived from an EMBL/GenBank/DDBJ whole genome shotgun (WGS) entry which is preliminary data.</text>
</comment>
<dbReference type="Pfam" id="PF18648">
    <property type="entry name" value="ADPRTs_Tse2"/>
    <property type="match status" value="1"/>
</dbReference>
<organism evidence="2 3">
    <name type="scientific">Microcoleus anatoxicus PTRS2</name>
    <dbReference type="NCBI Taxonomy" id="2705321"/>
    <lineage>
        <taxon>Bacteria</taxon>
        <taxon>Bacillati</taxon>
        <taxon>Cyanobacteriota</taxon>
        <taxon>Cyanophyceae</taxon>
        <taxon>Oscillatoriophycideae</taxon>
        <taxon>Oscillatoriales</taxon>
        <taxon>Microcoleaceae</taxon>
        <taxon>Microcoleus</taxon>
        <taxon>Microcoleus anatoxicus</taxon>
    </lineage>
</organism>
<sequence length="110" mass="12419">MAKTPLNLYRQGNANSARMDNVRPNKDVATYEENGQVWVDATLGGGISTFATQRSGKNWWKLDGGTYIPGELDLVNDHNDHWLWKPSYTMPIEQYKEALRLTGASFNKVS</sequence>
<dbReference type="InterPro" id="IPR041018">
    <property type="entry name" value="ADPRTs_Tse2"/>
</dbReference>
<evidence type="ECO:0000313" key="2">
    <source>
        <dbReference type="EMBL" id="MEK0188233.1"/>
    </source>
</evidence>
<proteinExistence type="predicted"/>
<reference evidence="2 3" key="1">
    <citation type="journal article" date="2020" name="Harmful Algae">
        <title>Molecular and morphological characterization of a novel dihydroanatoxin-a producing Microcoleus species (cyanobacteria) from the Russian River, California, USA.</title>
        <authorList>
            <person name="Conklin K.Y."/>
            <person name="Stancheva R."/>
            <person name="Otten T.G."/>
            <person name="Fadness R."/>
            <person name="Boyer G.L."/>
            <person name="Read B."/>
            <person name="Zhang X."/>
            <person name="Sheath R.G."/>
        </authorList>
    </citation>
    <scope>NUCLEOTIDE SEQUENCE [LARGE SCALE GENOMIC DNA]</scope>
    <source>
        <strain evidence="2 3">PTRS2</strain>
    </source>
</reference>
<evidence type="ECO:0000313" key="3">
    <source>
        <dbReference type="Proteomes" id="UP001384579"/>
    </source>
</evidence>
<accession>A0ABU8YV69</accession>
<dbReference type="EMBL" id="JBBLXS010000552">
    <property type="protein sequence ID" value="MEK0188233.1"/>
    <property type="molecule type" value="Genomic_DNA"/>
</dbReference>
<evidence type="ECO:0000259" key="1">
    <source>
        <dbReference type="Pfam" id="PF18648"/>
    </source>
</evidence>
<feature type="domain" description="Tse2 ADP-ribosyltransferase toxin" evidence="1">
    <location>
        <begin position="47"/>
        <end position="103"/>
    </location>
</feature>
<gene>
    <name evidence="2" type="ORF">WMG39_25820</name>
</gene>
<keyword evidence="3" id="KW-1185">Reference proteome</keyword>
<dbReference type="RefSeq" id="WP_340524806.1">
    <property type="nucleotide sequence ID" value="NZ_JBBLXS010000552.1"/>
</dbReference>
<dbReference type="Proteomes" id="UP001384579">
    <property type="component" value="Unassembled WGS sequence"/>
</dbReference>